<dbReference type="Proteomes" id="UP001265746">
    <property type="component" value="Unassembled WGS sequence"/>
</dbReference>
<comment type="caution">
    <text evidence="1">The sequence shown here is derived from an EMBL/GenBank/DDBJ whole genome shotgun (WGS) entry which is preliminary data.</text>
</comment>
<organism evidence="1 2">
    <name type="scientific">Phomopsis amygdali</name>
    <name type="common">Fusicoccum amygdali</name>
    <dbReference type="NCBI Taxonomy" id="1214568"/>
    <lineage>
        <taxon>Eukaryota</taxon>
        <taxon>Fungi</taxon>
        <taxon>Dikarya</taxon>
        <taxon>Ascomycota</taxon>
        <taxon>Pezizomycotina</taxon>
        <taxon>Sordariomycetes</taxon>
        <taxon>Sordariomycetidae</taxon>
        <taxon>Diaporthales</taxon>
        <taxon>Diaporthaceae</taxon>
        <taxon>Diaporthe</taxon>
    </lineage>
</organism>
<evidence type="ECO:0008006" key="3">
    <source>
        <dbReference type="Google" id="ProtNLM"/>
    </source>
</evidence>
<keyword evidence="2" id="KW-1185">Reference proteome</keyword>
<evidence type="ECO:0000313" key="2">
    <source>
        <dbReference type="Proteomes" id="UP001265746"/>
    </source>
</evidence>
<dbReference type="EMBL" id="JAUJFL010000003">
    <property type="protein sequence ID" value="KAK2608321.1"/>
    <property type="molecule type" value="Genomic_DNA"/>
</dbReference>
<dbReference type="AlphaFoldDB" id="A0AAD9SK57"/>
<proteinExistence type="predicted"/>
<protein>
    <recommendedName>
        <fullName evidence="3">R3H domain-containing protein</fullName>
    </recommendedName>
</protein>
<gene>
    <name evidence="1" type="ORF">N8I77_006939</name>
</gene>
<sequence length="440" mass="49548">MSLLTDLPAELRQHIIQLIPGSVPEEIRLDHTGWPDPVDQLLLTCRLLRADTIQLMSTWSFDCLIPRSDDIGRLPRLLCAMQTLGLKNRVRKIRLLIWSNIEIEHVRPLGDHNYCGGELRRMGQVWMKALRMLPPGDIKTVVIDATPLPQTMIERHPNLVRANLIEPRTQVLLSENWRVIWFIIMLLKRIFKPVEFKQPLAWPWRAMGEGEDNADLPQEPACWQRPARLVLGGQFGERSRSTIKTVLNTAGTAPERDKLSICNFHGTVYDGEMPARLSLHRLVQRCGIHLETSGSSEDYALDIAGITLPEGPQTNDVEPDKDFSALSPLAVSKKSATAYYVNALEDEAGARAVVTKLLKFAVDSRKPSDAKLCLDFLPALPPRRNLVHELCRDLGLRSENVYGKYGEFVRVTSPPEGKIDRALEQPMLALSIGHAVAQRE</sequence>
<evidence type="ECO:0000313" key="1">
    <source>
        <dbReference type="EMBL" id="KAK2608321.1"/>
    </source>
</evidence>
<reference evidence="1" key="1">
    <citation type="submission" date="2023-06" db="EMBL/GenBank/DDBJ databases">
        <authorList>
            <person name="Noh H."/>
        </authorList>
    </citation>
    <scope>NUCLEOTIDE SEQUENCE</scope>
    <source>
        <strain evidence="1">DUCC20226</strain>
    </source>
</reference>
<name>A0AAD9SK57_PHOAM</name>
<accession>A0AAD9SK57</accession>